<dbReference type="GO" id="GO:0008758">
    <property type="term" value="F:UDP-2,3-diacylglucosamine hydrolase activity"/>
    <property type="evidence" value="ECO:0007669"/>
    <property type="project" value="TreeGrafter"/>
</dbReference>
<reference evidence="7 8" key="1">
    <citation type="submission" date="2018-07" db="EMBL/GenBank/DDBJ databases">
        <title>Genomic Encyclopedia of Type Strains, Phase III (KMG-III): the genomes of soil and plant-associated and newly described type strains.</title>
        <authorList>
            <person name="Whitman W."/>
        </authorList>
    </citation>
    <scope>NUCLEOTIDE SEQUENCE [LARGE SCALE GENOMIC DNA]</scope>
    <source>
        <strain evidence="7 8">CECT 8236</strain>
    </source>
</reference>
<evidence type="ECO:0000256" key="4">
    <source>
        <dbReference type="ARBA" id="ARBA00061089"/>
    </source>
</evidence>
<evidence type="ECO:0000313" key="8">
    <source>
        <dbReference type="Proteomes" id="UP000256869"/>
    </source>
</evidence>
<evidence type="ECO:0000313" key="7">
    <source>
        <dbReference type="EMBL" id="RED61775.1"/>
    </source>
</evidence>
<dbReference type="PANTHER" id="PTHR31302">
    <property type="entry name" value="TRANSMEMBRANE PROTEIN WITH METALLOPHOSPHOESTERASE DOMAIN-RELATED"/>
    <property type="match status" value="1"/>
</dbReference>
<dbReference type="GO" id="GO:0009245">
    <property type="term" value="P:lipid A biosynthetic process"/>
    <property type="evidence" value="ECO:0007669"/>
    <property type="project" value="TreeGrafter"/>
</dbReference>
<feature type="transmembrane region" description="Helical" evidence="5">
    <location>
        <begin position="6"/>
        <end position="24"/>
    </location>
</feature>
<feature type="domain" description="Calcineurin-like phosphoesterase" evidence="6">
    <location>
        <begin position="48"/>
        <end position="216"/>
    </location>
</feature>
<dbReference type="Proteomes" id="UP000256869">
    <property type="component" value="Unassembled WGS sequence"/>
</dbReference>
<keyword evidence="2" id="KW-0479">Metal-binding</keyword>
<dbReference type="Pfam" id="PF00149">
    <property type="entry name" value="Metallophos"/>
    <property type="match status" value="1"/>
</dbReference>
<dbReference type="InterPro" id="IPR004843">
    <property type="entry name" value="Calcineurin-like_PHP"/>
</dbReference>
<dbReference type="InterPro" id="IPR051158">
    <property type="entry name" value="Metallophosphoesterase_sf"/>
</dbReference>
<dbReference type="EMBL" id="QRDY01000005">
    <property type="protein sequence ID" value="RED61775.1"/>
    <property type="molecule type" value="Genomic_DNA"/>
</dbReference>
<keyword evidence="5" id="KW-1133">Transmembrane helix</keyword>
<comment type="similarity">
    <text evidence="4">Belongs to the metallophosphoesterase superfamily.</text>
</comment>
<gene>
    <name evidence="7" type="ORF">DFP95_105204</name>
</gene>
<proteinExistence type="inferred from homology"/>
<evidence type="ECO:0000256" key="1">
    <source>
        <dbReference type="ARBA" id="ARBA00001968"/>
    </source>
</evidence>
<dbReference type="CDD" id="cd07385">
    <property type="entry name" value="MPP_YkuE_C"/>
    <property type="match status" value="1"/>
</dbReference>
<sequence length="285" mass="32019">MYVFLIVGLFIIIIASVCTYGFLIEPRRMIITKHDIYSDKIPITFHGIRVVQFSDTHIGRHYSLKRLAALVEKINSLKPDIVAFTGDLFDAGRNENLSKYDPSSILSLIQAPNGKFAVYGNHDFGYSRKHRSTGPFLENAGFEMLLNESKRIKMPDGEFITVSGLDDYVCGKPNARSAFAKLNDRHFNLLLAHEPDVADSLARYPIDLQLSGHSHGGQVSLPLVGALIRTSLGRKYIGGLYRVQERLRKNRPYTLFVNRGIGTTRIPIRLGSVPELCVFTLLRPE</sequence>
<keyword evidence="3" id="KW-0378">Hydrolase</keyword>
<dbReference type="GO" id="GO:0046872">
    <property type="term" value="F:metal ion binding"/>
    <property type="evidence" value="ECO:0007669"/>
    <property type="project" value="UniProtKB-KW"/>
</dbReference>
<comment type="cofactor">
    <cofactor evidence="1">
        <name>a divalent metal cation</name>
        <dbReference type="ChEBI" id="CHEBI:60240"/>
    </cofactor>
</comment>
<dbReference type="FunFam" id="3.60.21.10:FF:000028">
    <property type="entry name" value="Putative metallophosphoesterase"/>
    <property type="match status" value="1"/>
</dbReference>
<protein>
    <recommendedName>
        <fullName evidence="6">Calcineurin-like phosphoesterase domain-containing protein</fullName>
    </recommendedName>
</protein>
<keyword evidence="8" id="KW-1185">Reference proteome</keyword>
<evidence type="ECO:0000256" key="5">
    <source>
        <dbReference type="SAM" id="Phobius"/>
    </source>
</evidence>
<comment type="caution">
    <text evidence="7">The sequence shown here is derived from an EMBL/GenBank/DDBJ whole genome shotgun (WGS) entry which is preliminary data.</text>
</comment>
<organism evidence="7 8">
    <name type="scientific">Cohnella lupini</name>
    <dbReference type="NCBI Taxonomy" id="1294267"/>
    <lineage>
        <taxon>Bacteria</taxon>
        <taxon>Bacillati</taxon>
        <taxon>Bacillota</taxon>
        <taxon>Bacilli</taxon>
        <taxon>Bacillales</taxon>
        <taxon>Paenibacillaceae</taxon>
        <taxon>Cohnella</taxon>
    </lineage>
</organism>
<dbReference type="RefSeq" id="WP_181907363.1">
    <property type="nucleotide sequence ID" value="NZ_QRDY01000005.1"/>
</dbReference>
<dbReference type="Gene3D" id="3.60.21.10">
    <property type="match status" value="1"/>
</dbReference>
<dbReference type="AlphaFoldDB" id="A0A3D9IJ92"/>
<dbReference type="InterPro" id="IPR029052">
    <property type="entry name" value="Metallo-depent_PP-like"/>
</dbReference>
<dbReference type="PANTHER" id="PTHR31302:SF25">
    <property type="entry name" value="PHOSPHOESTERASE"/>
    <property type="match status" value="1"/>
</dbReference>
<dbReference type="SUPFAM" id="SSF56300">
    <property type="entry name" value="Metallo-dependent phosphatases"/>
    <property type="match status" value="1"/>
</dbReference>
<keyword evidence="5" id="KW-0472">Membrane</keyword>
<keyword evidence="5" id="KW-0812">Transmembrane</keyword>
<evidence type="ECO:0000256" key="3">
    <source>
        <dbReference type="ARBA" id="ARBA00022801"/>
    </source>
</evidence>
<accession>A0A3D9IJ92</accession>
<name>A0A3D9IJ92_9BACL</name>
<evidence type="ECO:0000259" key="6">
    <source>
        <dbReference type="Pfam" id="PF00149"/>
    </source>
</evidence>
<evidence type="ECO:0000256" key="2">
    <source>
        <dbReference type="ARBA" id="ARBA00022723"/>
    </source>
</evidence>
<dbReference type="GO" id="GO:0016020">
    <property type="term" value="C:membrane"/>
    <property type="evidence" value="ECO:0007669"/>
    <property type="project" value="GOC"/>
</dbReference>